<feature type="non-terminal residue" evidence="1">
    <location>
        <position position="256"/>
    </location>
</feature>
<accession>A0ACA9LJA9</accession>
<protein>
    <submittedName>
        <fullName evidence="1">11291_t:CDS:1</fullName>
    </submittedName>
</protein>
<evidence type="ECO:0000313" key="1">
    <source>
        <dbReference type="EMBL" id="CAG8534553.1"/>
    </source>
</evidence>
<organism evidence="1 2">
    <name type="scientific">Scutellospora calospora</name>
    <dbReference type="NCBI Taxonomy" id="85575"/>
    <lineage>
        <taxon>Eukaryota</taxon>
        <taxon>Fungi</taxon>
        <taxon>Fungi incertae sedis</taxon>
        <taxon>Mucoromycota</taxon>
        <taxon>Glomeromycotina</taxon>
        <taxon>Glomeromycetes</taxon>
        <taxon>Diversisporales</taxon>
        <taxon>Gigasporaceae</taxon>
        <taxon>Scutellospora</taxon>
    </lineage>
</organism>
<sequence length="256" mass="29527">MYPDSYRYVNIFQTYKNVGKDKIEAIYRFMIHGNAAVCGFEATIDDKRKVIGIVKEAEQAKSEYEKAIKEGHGAYLLEEQDSDVFKCSVGNIEQGQKVEIKIKYVTELQHDAETDSIRFILPVDITPRYGSHIVGHGKMRFSDEISDLDHFPLKLFLTCRMNSPICSIKSPSHDISHDIKDDKQRTSKVSLNEKIYFLEKDFILLIKSQDIDKPRAFIEYNPIDETNCLMLTLVPSFKQVSNKLESIKMELIFIID</sequence>
<evidence type="ECO:0000313" key="2">
    <source>
        <dbReference type="Proteomes" id="UP000789860"/>
    </source>
</evidence>
<name>A0ACA9LJA9_9GLOM</name>
<comment type="caution">
    <text evidence="1">The sequence shown here is derived from an EMBL/GenBank/DDBJ whole genome shotgun (WGS) entry which is preliminary data.</text>
</comment>
<proteinExistence type="predicted"/>
<dbReference type="EMBL" id="CAJVPM010006407">
    <property type="protein sequence ID" value="CAG8534553.1"/>
    <property type="molecule type" value="Genomic_DNA"/>
</dbReference>
<feature type="non-terminal residue" evidence="1">
    <location>
        <position position="1"/>
    </location>
</feature>
<gene>
    <name evidence="1" type="ORF">SCALOS_LOCUS4592</name>
</gene>
<reference evidence="1" key="1">
    <citation type="submission" date="2021-06" db="EMBL/GenBank/DDBJ databases">
        <authorList>
            <person name="Kallberg Y."/>
            <person name="Tangrot J."/>
            <person name="Rosling A."/>
        </authorList>
    </citation>
    <scope>NUCLEOTIDE SEQUENCE</scope>
    <source>
        <strain evidence="1">AU212A</strain>
    </source>
</reference>
<keyword evidence="2" id="KW-1185">Reference proteome</keyword>
<dbReference type="Proteomes" id="UP000789860">
    <property type="component" value="Unassembled WGS sequence"/>
</dbReference>